<reference evidence="8" key="1">
    <citation type="submission" date="2017-09" db="EMBL/GenBank/DDBJ databases">
        <title>Contemporary evolution of a Lepidopteran species, Heliothis virescens, in response to modern agricultural practices.</title>
        <authorList>
            <person name="Fritz M.L."/>
            <person name="Deyonke A.M."/>
            <person name="Papanicolaou A."/>
            <person name="Micinski S."/>
            <person name="Westbrook J."/>
            <person name="Gould F."/>
        </authorList>
    </citation>
    <scope>NUCLEOTIDE SEQUENCE [LARGE SCALE GENOMIC DNA]</scope>
    <source>
        <strain evidence="8">HvINT-</strain>
        <tissue evidence="8">Whole body</tissue>
    </source>
</reference>
<keyword evidence="3" id="KW-0378">Hydrolase</keyword>
<dbReference type="PANTHER" id="PTHR24276">
    <property type="entry name" value="POLYSERASE-RELATED"/>
    <property type="match status" value="1"/>
</dbReference>
<dbReference type="PRINTS" id="PR00722">
    <property type="entry name" value="CHYMOTRYPSIN"/>
</dbReference>
<evidence type="ECO:0000313" key="8">
    <source>
        <dbReference type="EMBL" id="PCG77311.1"/>
    </source>
</evidence>
<dbReference type="InterPro" id="IPR043504">
    <property type="entry name" value="Peptidase_S1_PA_chymotrypsin"/>
</dbReference>
<dbReference type="PROSITE" id="PS00134">
    <property type="entry name" value="TRYPSIN_HIS"/>
    <property type="match status" value="1"/>
</dbReference>
<dbReference type="InterPro" id="IPR050430">
    <property type="entry name" value="Peptidase_S1"/>
</dbReference>
<evidence type="ECO:0000259" key="7">
    <source>
        <dbReference type="PROSITE" id="PS50240"/>
    </source>
</evidence>
<keyword evidence="2" id="KW-0645">Protease</keyword>
<evidence type="ECO:0000256" key="6">
    <source>
        <dbReference type="SAM" id="SignalP"/>
    </source>
</evidence>
<keyword evidence="6" id="KW-0732">Signal</keyword>
<keyword evidence="5" id="KW-1015">Disulfide bond</keyword>
<evidence type="ECO:0000256" key="4">
    <source>
        <dbReference type="ARBA" id="ARBA00022825"/>
    </source>
</evidence>
<evidence type="ECO:0000256" key="3">
    <source>
        <dbReference type="ARBA" id="ARBA00022801"/>
    </source>
</evidence>
<evidence type="ECO:0000256" key="2">
    <source>
        <dbReference type="ARBA" id="ARBA00022670"/>
    </source>
</evidence>
<dbReference type="STRING" id="7102.A0A2A4JZ68"/>
<comment type="caution">
    <text evidence="8">The sequence shown here is derived from an EMBL/GenBank/DDBJ whole genome shotgun (WGS) entry which is preliminary data.</text>
</comment>
<dbReference type="EMBL" id="NWSH01000334">
    <property type="protein sequence ID" value="PCG77311.1"/>
    <property type="molecule type" value="Genomic_DNA"/>
</dbReference>
<dbReference type="GO" id="GO:0004252">
    <property type="term" value="F:serine-type endopeptidase activity"/>
    <property type="evidence" value="ECO:0007669"/>
    <property type="project" value="InterPro"/>
</dbReference>
<sequence length="297" mass="33296">MISATLVFTVLQAWHLAADETRRIYKGVDDSEGKYSYVVALIKDYRRGTGTLIASNWVITAAHCLSSATHIQYGDMTVPFEDTKFKRAILLTEQPPSSNSLGPDLGLIYISAVPMKEYAMISAVDYKVIQGHAIEFAGFGFTQKEWSKDIEKIFKMDQVRPLQIGFGLATACDINGYKLGPFLCVAPKCSDKEQVTLPGDPGGPLFHDEKVAAVHIGSQTMTSIRYYTPLSPYLTWIHSVINSQPHGFRVPQRMGKDKDNSSPRRDFRNVSKYLYGLKVRLQKYRERLMAAIARNST</sequence>
<evidence type="ECO:0000256" key="5">
    <source>
        <dbReference type="ARBA" id="ARBA00023157"/>
    </source>
</evidence>
<feature type="signal peptide" evidence="6">
    <location>
        <begin position="1"/>
        <end position="18"/>
    </location>
</feature>
<dbReference type="InterPro" id="IPR018114">
    <property type="entry name" value="TRYPSIN_HIS"/>
</dbReference>
<gene>
    <name evidence="8" type="ORF">B5V51_7585</name>
</gene>
<dbReference type="Gene3D" id="2.40.10.10">
    <property type="entry name" value="Trypsin-like serine proteases"/>
    <property type="match status" value="1"/>
</dbReference>
<dbReference type="InterPro" id="IPR001254">
    <property type="entry name" value="Trypsin_dom"/>
</dbReference>
<dbReference type="InterPro" id="IPR001314">
    <property type="entry name" value="Peptidase_S1A"/>
</dbReference>
<evidence type="ECO:0000256" key="1">
    <source>
        <dbReference type="ARBA" id="ARBA00007664"/>
    </source>
</evidence>
<dbReference type="PANTHER" id="PTHR24276:SF98">
    <property type="entry name" value="FI18310P1-RELATED"/>
    <property type="match status" value="1"/>
</dbReference>
<dbReference type="Pfam" id="PF00089">
    <property type="entry name" value="Trypsin"/>
    <property type="match status" value="1"/>
</dbReference>
<dbReference type="PROSITE" id="PS50240">
    <property type="entry name" value="TRYPSIN_DOM"/>
    <property type="match status" value="1"/>
</dbReference>
<accession>A0A2A4JZ68</accession>
<dbReference type="GO" id="GO:0006508">
    <property type="term" value="P:proteolysis"/>
    <property type="evidence" value="ECO:0007669"/>
    <property type="project" value="UniProtKB-KW"/>
</dbReference>
<dbReference type="SMART" id="SM00020">
    <property type="entry name" value="Tryp_SPc"/>
    <property type="match status" value="1"/>
</dbReference>
<proteinExistence type="inferred from homology"/>
<name>A0A2A4JZ68_HELVI</name>
<dbReference type="SUPFAM" id="SSF50494">
    <property type="entry name" value="Trypsin-like serine proteases"/>
    <property type="match status" value="1"/>
</dbReference>
<protein>
    <recommendedName>
        <fullName evidence="7">Peptidase S1 domain-containing protein</fullName>
    </recommendedName>
</protein>
<dbReference type="AlphaFoldDB" id="A0A2A4JZ68"/>
<feature type="chain" id="PRO_5012788435" description="Peptidase S1 domain-containing protein" evidence="6">
    <location>
        <begin position="19"/>
        <end position="297"/>
    </location>
</feature>
<feature type="domain" description="Peptidase S1" evidence="7">
    <location>
        <begin position="24"/>
        <end position="242"/>
    </location>
</feature>
<comment type="similarity">
    <text evidence="1">Belongs to the peptidase S1 family.</text>
</comment>
<organism evidence="8">
    <name type="scientific">Heliothis virescens</name>
    <name type="common">Tobacco budworm moth</name>
    <dbReference type="NCBI Taxonomy" id="7102"/>
    <lineage>
        <taxon>Eukaryota</taxon>
        <taxon>Metazoa</taxon>
        <taxon>Ecdysozoa</taxon>
        <taxon>Arthropoda</taxon>
        <taxon>Hexapoda</taxon>
        <taxon>Insecta</taxon>
        <taxon>Pterygota</taxon>
        <taxon>Neoptera</taxon>
        <taxon>Endopterygota</taxon>
        <taxon>Lepidoptera</taxon>
        <taxon>Glossata</taxon>
        <taxon>Ditrysia</taxon>
        <taxon>Noctuoidea</taxon>
        <taxon>Noctuidae</taxon>
        <taxon>Heliothinae</taxon>
        <taxon>Heliothis</taxon>
    </lineage>
</organism>
<keyword evidence="4" id="KW-0720">Serine protease</keyword>
<dbReference type="InterPro" id="IPR009003">
    <property type="entry name" value="Peptidase_S1_PA"/>
</dbReference>